<dbReference type="AlphaFoldDB" id="A0A9N9N4J9"/>
<proteinExistence type="predicted"/>
<name>A0A9N9N4J9_9GLOM</name>
<dbReference type="OrthoDB" id="2442332at2759"/>
<keyword evidence="2" id="KW-1185">Reference proteome</keyword>
<sequence>YGANFACKSQITGQTALYSMRSNHSISYCLNNRDDAKPDGFHDNIERIIRLFTDRGCDINSIDNQGLTVLSYFLLKSAYRFENELIISTLLECGANPNILTKISHPEPFIATNALFMAIKYHWSTEILDCLKRFGVNDKEKDVNGNNILVFSILERQIDSISWLLNNYSWTNDPIILKESIKYTKYFSKERKIIKSWRG</sequence>
<dbReference type="SUPFAM" id="SSF48403">
    <property type="entry name" value="Ankyrin repeat"/>
    <property type="match status" value="1"/>
</dbReference>
<evidence type="ECO:0000313" key="1">
    <source>
        <dbReference type="EMBL" id="CAG8700351.1"/>
    </source>
</evidence>
<accession>A0A9N9N4J9</accession>
<reference evidence="1" key="1">
    <citation type="submission" date="2021-06" db="EMBL/GenBank/DDBJ databases">
        <authorList>
            <person name="Kallberg Y."/>
            <person name="Tangrot J."/>
            <person name="Rosling A."/>
        </authorList>
    </citation>
    <scope>NUCLEOTIDE SEQUENCE</scope>
    <source>
        <strain evidence="1">CL551</strain>
    </source>
</reference>
<dbReference type="Proteomes" id="UP000789342">
    <property type="component" value="Unassembled WGS sequence"/>
</dbReference>
<evidence type="ECO:0000313" key="2">
    <source>
        <dbReference type="Proteomes" id="UP000789342"/>
    </source>
</evidence>
<dbReference type="EMBL" id="CAJVPV010016913">
    <property type="protein sequence ID" value="CAG8700351.1"/>
    <property type="molecule type" value="Genomic_DNA"/>
</dbReference>
<protein>
    <submittedName>
        <fullName evidence="1">2383_t:CDS:1</fullName>
    </submittedName>
</protein>
<gene>
    <name evidence="1" type="ORF">AMORRO_LOCUS12092</name>
</gene>
<organism evidence="1 2">
    <name type="scientific">Acaulospora morrowiae</name>
    <dbReference type="NCBI Taxonomy" id="94023"/>
    <lineage>
        <taxon>Eukaryota</taxon>
        <taxon>Fungi</taxon>
        <taxon>Fungi incertae sedis</taxon>
        <taxon>Mucoromycota</taxon>
        <taxon>Glomeromycotina</taxon>
        <taxon>Glomeromycetes</taxon>
        <taxon>Diversisporales</taxon>
        <taxon>Acaulosporaceae</taxon>
        <taxon>Acaulospora</taxon>
    </lineage>
</organism>
<feature type="non-terminal residue" evidence="1">
    <location>
        <position position="1"/>
    </location>
</feature>
<comment type="caution">
    <text evidence="1">The sequence shown here is derived from an EMBL/GenBank/DDBJ whole genome shotgun (WGS) entry which is preliminary data.</text>
</comment>
<dbReference type="InterPro" id="IPR036770">
    <property type="entry name" value="Ankyrin_rpt-contain_sf"/>
</dbReference>
<dbReference type="Gene3D" id="1.25.40.20">
    <property type="entry name" value="Ankyrin repeat-containing domain"/>
    <property type="match status" value="1"/>
</dbReference>